<keyword evidence="2" id="KW-0808">Transferase</keyword>
<accession>A0A7Y9AU41</accession>
<sequence>MTVTRPDAALVHRLGTRWQESVSAALGSDRAALLDFPGHKNVGDSLIWLGERALLERAGTRVDYACEHHSLVPGALRARNGAHPVLLHGGGNFGDVWPDYQRFREDVARRFPDQRIVQLPQSIWYSDPAGAAAGSAALRAHRDLHLMVRDRRSLAEAERMFPDAAVSLVPDAAFGLGPLARTGPAEVDVLCLMRDDREGVGHAATFRAAGMTVTDWGTHAFDHRAWTLKRRTVGAVRRVESAATSRLTQPVLRATYDAMARQNLQAGVRTFSRGRVVITDRLHGHILCLLLGIPHVVLDNSYGKIADFREAWTADSVLTRTATTADEAVEAARGLLREFPAAAEQVRAAG</sequence>
<dbReference type="RefSeq" id="WP_179749894.1">
    <property type="nucleotide sequence ID" value="NZ_BAAAGN010000005.1"/>
</dbReference>
<reference evidence="2 3" key="1">
    <citation type="submission" date="2020-07" db="EMBL/GenBank/DDBJ databases">
        <title>Sequencing the genomes of 1000 actinobacteria strains.</title>
        <authorList>
            <person name="Klenk H.-P."/>
        </authorList>
    </citation>
    <scope>NUCLEOTIDE SEQUENCE [LARGE SCALE GENOMIC DNA]</scope>
    <source>
        <strain evidence="2 3">DSM 7487</strain>
    </source>
</reference>
<feature type="domain" description="Polysaccharide pyruvyl transferase" evidence="1">
    <location>
        <begin position="41"/>
        <end position="302"/>
    </location>
</feature>
<dbReference type="Pfam" id="PF04230">
    <property type="entry name" value="PS_pyruv_trans"/>
    <property type="match status" value="1"/>
</dbReference>
<protein>
    <submittedName>
        <fullName evidence="2">Pyruvyl transferase EpsO</fullName>
        <ecNumber evidence="2">2.-.-.-</ecNumber>
    </submittedName>
</protein>
<comment type="caution">
    <text evidence="2">The sequence shown here is derived from an EMBL/GenBank/DDBJ whole genome shotgun (WGS) entry which is preliminary data.</text>
</comment>
<evidence type="ECO:0000259" key="1">
    <source>
        <dbReference type="Pfam" id="PF04230"/>
    </source>
</evidence>
<gene>
    <name evidence="2" type="ORF">BJ968_001071</name>
</gene>
<keyword evidence="3" id="KW-1185">Reference proteome</keyword>
<evidence type="ECO:0000313" key="3">
    <source>
        <dbReference type="Proteomes" id="UP000521922"/>
    </source>
</evidence>
<dbReference type="GO" id="GO:0016740">
    <property type="term" value="F:transferase activity"/>
    <property type="evidence" value="ECO:0007669"/>
    <property type="project" value="UniProtKB-KW"/>
</dbReference>
<organism evidence="2 3">
    <name type="scientific">Kineococcus aurantiacus</name>
    <dbReference type="NCBI Taxonomy" id="37633"/>
    <lineage>
        <taxon>Bacteria</taxon>
        <taxon>Bacillati</taxon>
        <taxon>Actinomycetota</taxon>
        <taxon>Actinomycetes</taxon>
        <taxon>Kineosporiales</taxon>
        <taxon>Kineosporiaceae</taxon>
        <taxon>Kineococcus</taxon>
    </lineage>
</organism>
<dbReference type="InterPro" id="IPR007345">
    <property type="entry name" value="Polysacch_pyruvyl_Trfase"/>
</dbReference>
<dbReference type="EMBL" id="JACCBB010000001">
    <property type="protein sequence ID" value="NYD21531.1"/>
    <property type="molecule type" value="Genomic_DNA"/>
</dbReference>
<dbReference type="Proteomes" id="UP000521922">
    <property type="component" value="Unassembled WGS sequence"/>
</dbReference>
<proteinExistence type="predicted"/>
<evidence type="ECO:0000313" key="2">
    <source>
        <dbReference type="EMBL" id="NYD21531.1"/>
    </source>
</evidence>
<dbReference type="EC" id="2.-.-.-" evidence="2"/>
<name>A0A7Y9AU41_9ACTN</name>
<dbReference type="AlphaFoldDB" id="A0A7Y9AU41"/>